<accession>A0A5J9TG23</accession>
<evidence type="ECO:0000313" key="13">
    <source>
        <dbReference type="Proteomes" id="UP000324897"/>
    </source>
</evidence>
<name>A0A5J9TG23_9POAL</name>
<keyword evidence="2" id="KW-0433">Leucine-rich repeat</keyword>
<dbReference type="Pfam" id="PF18052">
    <property type="entry name" value="Rx_N"/>
    <property type="match status" value="1"/>
</dbReference>
<keyword evidence="13" id="KW-1185">Reference proteome</keyword>
<feature type="domain" description="Disease resistance N-terminal" evidence="9">
    <location>
        <begin position="25"/>
        <end position="101"/>
    </location>
</feature>
<evidence type="ECO:0000256" key="7">
    <source>
        <dbReference type="ARBA" id="ARBA00023054"/>
    </source>
</evidence>
<dbReference type="InterPro" id="IPR002182">
    <property type="entry name" value="NB-ARC"/>
</dbReference>
<dbReference type="InterPro" id="IPR027417">
    <property type="entry name" value="P-loop_NTPase"/>
</dbReference>
<evidence type="ECO:0000313" key="12">
    <source>
        <dbReference type="EMBL" id="TVU09968.1"/>
    </source>
</evidence>
<dbReference type="Gene3D" id="3.40.50.300">
    <property type="entry name" value="P-loop containing nucleotide triphosphate hydrolases"/>
    <property type="match status" value="1"/>
</dbReference>
<evidence type="ECO:0000256" key="4">
    <source>
        <dbReference type="ARBA" id="ARBA00022741"/>
    </source>
</evidence>
<dbReference type="GO" id="GO:0043531">
    <property type="term" value="F:ADP binding"/>
    <property type="evidence" value="ECO:0007669"/>
    <property type="project" value="InterPro"/>
</dbReference>
<feature type="domain" description="Disease resistance R13L4/SHOC-2-like LRR" evidence="11">
    <location>
        <begin position="540"/>
        <end position="850"/>
    </location>
</feature>
<dbReference type="Proteomes" id="UP000324897">
    <property type="component" value="Chromosome 3"/>
</dbReference>
<gene>
    <name evidence="12" type="ORF">EJB05_43467</name>
</gene>
<evidence type="ECO:0008006" key="14">
    <source>
        <dbReference type="Google" id="ProtNLM"/>
    </source>
</evidence>
<dbReference type="Pfam" id="PF23598">
    <property type="entry name" value="LRR_14"/>
    <property type="match status" value="1"/>
</dbReference>
<evidence type="ECO:0000256" key="1">
    <source>
        <dbReference type="ARBA" id="ARBA00008894"/>
    </source>
</evidence>
<sequence>MVEVAVLLVIQKIGIAVAGGTLKLAKSLLGNDPELQMALPENMKLVRNELELIHAFLKGIGRKGWGGEVIETWIRQVRRLAYDMEDIVDQFIYVVGKHNQKGLWWEYGKKQIKKPRHLFSLDEIASEVNRINRELKQLSESRDRWVIPLNTGADIPLANFETGQEPYLPGYEYSVNDEELVGIDKNRETLIKSLHSEDCSLRIIAVWGMGGIGKSTLVNNVYHNEGSNFDCCAWVCISQSYKLEDVWRNMLRDLEKSEFDTGTVNCAELIVELKKILDKKKYLIILDDVWTASVLVDNGMGSRVIITTRTEEVASIAEYDCKIKVEPLNNHDAWSLFCRKAFPKIENYNCPPELHQYGMNIVEKCEGLPLAIVAIGSIMSLKKKIIKDWRVFYNQLIWELHNNESLNHVEKILNLSYTLWIAEGFIEQKGVCSLEDIAESYLGELVRRNMLQVVKLNSFDRIQCVRMHDLVRELAIFQSRKECFGITYDDTHGVIQVALDTRRVSVVQCNKGVKPSLYPSRHRTFISFDTSMTISSWYSFILSESKYLTVLDLSGLLIEDIPDSIEKLFNLRYLCLDDTNVKELPKFITKLHSLQTLSLERTQTLNFPRGFYKLKKLRHLLIWKLLDATYRSFHNREPMEPFEGLWNLKELQTLSEVRATKVFVAKLGNLSQLKSLSITHVRSSHCAQLCYSLSKMHHLTKLHRRASNEDELLLLEDLTLQNPLEKLELTGRLTEGTLESPFFSTHGHQLLQLELSWCHLIESPVAWLSELSNLTELRLTAAYTGQQLNFHRQWFQKLKNIVLADLPQVNQICIHEGALVNLESLHIDRLKELQDVPIGIEFLSSVKEALFTRMRSDFVRNLQTRKLNHIPKVYWSTQGK</sequence>
<evidence type="ECO:0000259" key="8">
    <source>
        <dbReference type="Pfam" id="PF00931"/>
    </source>
</evidence>
<comment type="caution">
    <text evidence="12">The sequence shown here is derived from an EMBL/GenBank/DDBJ whole genome shotgun (WGS) entry which is preliminary data.</text>
</comment>
<keyword evidence="3" id="KW-0677">Repeat</keyword>
<keyword evidence="7" id="KW-0175">Coiled coil</keyword>
<dbReference type="Gene3D" id="1.20.5.4130">
    <property type="match status" value="1"/>
</dbReference>
<dbReference type="PANTHER" id="PTHR36766">
    <property type="entry name" value="PLANT BROAD-SPECTRUM MILDEW RESISTANCE PROTEIN RPW8"/>
    <property type="match status" value="1"/>
</dbReference>
<feature type="domain" description="NB-ARC" evidence="8">
    <location>
        <begin position="186"/>
        <end position="344"/>
    </location>
</feature>
<evidence type="ECO:0000256" key="5">
    <source>
        <dbReference type="ARBA" id="ARBA00022821"/>
    </source>
</evidence>
<evidence type="ECO:0000259" key="9">
    <source>
        <dbReference type="Pfam" id="PF18052"/>
    </source>
</evidence>
<dbReference type="SUPFAM" id="SSF52058">
    <property type="entry name" value="L domain-like"/>
    <property type="match status" value="1"/>
</dbReference>
<dbReference type="GO" id="GO:0051707">
    <property type="term" value="P:response to other organism"/>
    <property type="evidence" value="ECO:0007669"/>
    <property type="project" value="UniProtKB-ARBA"/>
</dbReference>
<reference evidence="12 13" key="1">
    <citation type="journal article" date="2019" name="Sci. Rep.">
        <title>A high-quality genome of Eragrostis curvula grass provides insights into Poaceae evolution and supports new strategies to enhance forage quality.</title>
        <authorList>
            <person name="Carballo J."/>
            <person name="Santos B.A.C.M."/>
            <person name="Zappacosta D."/>
            <person name="Garbus I."/>
            <person name="Selva J.P."/>
            <person name="Gallo C.A."/>
            <person name="Diaz A."/>
            <person name="Albertini E."/>
            <person name="Caccamo M."/>
            <person name="Echenique V."/>
        </authorList>
    </citation>
    <scope>NUCLEOTIDE SEQUENCE [LARGE SCALE GENOMIC DNA]</scope>
    <source>
        <strain evidence="13">cv. Victoria</strain>
        <tissue evidence="12">Leaf</tissue>
    </source>
</reference>
<dbReference type="PRINTS" id="PR00364">
    <property type="entry name" value="DISEASERSIST"/>
</dbReference>
<evidence type="ECO:0000259" key="11">
    <source>
        <dbReference type="Pfam" id="PF23598"/>
    </source>
</evidence>
<dbReference type="CDD" id="cd14798">
    <property type="entry name" value="RX-CC_like"/>
    <property type="match status" value="1"/>
</dbReference>
<evidence type="ECO:0000256" key="3">
    <source>
        <dbReference type="ARBA" id="ARBA00022737"/>
    </source>
</evidence>
<dbReference type="InterPro" id="IPR038005">
    <property type="entry name" value="RX-like_CC"/>
</dbReference>
<dbReference type="InterPro" id="IPR055414">
    <property type="entry name" value="LRR_R13L4/SHOC2-like"/>
</dbReference>
<dbReference type="Gene3D" id="1.10.8.430">
    <property type="entry name" value="Helical domain of apoptotic protease-activating factors"/>
    <property type="match status" value="1"/>
</dbReference>
<dbReference type="PANTHER" id="PTHR36766:SF63">
    <property type="entry name" value="NB-ARC DOMAIN-CONTAINING PROTEIN"/>
    <property type="match status" value="1"/>
</dbReference>
<dbReference type="Pfam" id="PF23559">
    <property type="entry name" value="WHD_DRP"/>
    <property type="match status" value="1"/>
</dbReference>
<dbReference type="EMBL" id="RWGY01000039">
    <property type="protein sequence ID" value="TVU09968.1"/>
    <property type="molecule type" value="Genomic_DNA"/>
</dbReference>
<evidence type="ECO:0000256" key="2">
    <source>
        <dbReference type="ARBA" id="ARBA00022614"/>
    </source>
</evidence>
<dbReference type="GO" id="GO:0006952">
    <property type="term" value="P:defense response"/>
    <property type="evidence" value="ECO:0007669"/>
    <property type="project" value="UniProtKB-KW"/>
</dbReference>
<dbReference type="Pfam" id="PF00931">
    <property type="entry name" value="NB-ARC"/>
    <property type="match status" value="1"/>
</dbReference>
<dbReference type="InterPro" id="IPR032675">
    <property type="entry name" value="LRR_dom_sf"/>
</dbReference>
<feature type="domain" description="Disease resistance protein winged helix" evidence="10">
    <location>
        <begin position="418"/>
        <end position="475"/>
    </location>
</feature>
<protein>
    <recommendedName>
        <fullName evidence="14">NB-ARC domain-containing protein</fullName>
    </recommendedName>
</protein>
<evidence type="ECO:0000256" key="6">
    <source>
        <dbReference type="ARBA" id="ARBA00022840"/>
    </source>
</evidence>
<dbReference type="AlphaFoldDB" id="A0A5J9TG23"/>
<keyword evidence="4" id="KW-0547">Nucleotide-binding</keyword>
<keyword evidence="5" id="KW-0611">Plant defense</keyword>
<dbReference type="Gramene" id="TVU09968">
    <property type="protein sequence ID" value="TVU09968"/>
    <property type="gene ID" value="EJB05_43467"/>
</dbReference>
<proteinExistence type="inferred from homology"/>
<dbReference type="SUPFAM" id="SSF52540">
    <property type="entry name" value="P-loop containing nucleoside triphosphate hydrolases"/>
    <property type="match status" value="1"/>
</dbReference>
<dbReference type="OrthoDB" id="646178at2759"/>
<dbReference type="InterPro" id="IPR041118">
    <property type="entry name" value="Rx_N"/>
</dbReference>
<dbReference type="InterPro" id="IPR042197">
    <property type="entry name" value="Apaf_helical"/>
</dbReference>
<organism evidence="12 13">
    <name type="scientific">Eragrostis curvula</name>
    <name type="common">weeping love grass</name>
    <dbReference type="NCBI Taxonomy" id="38414"/>
    <lineage>
        <taxon>Eukaryota</taxon>
        <taxon>Viridiplantae</taxon>
        <taxon>Streptophyta</taxon>
        <taxon>Embryophyta</taxon>
        <taxon>Tracheophyta</taxon>
        <taxon>Spermatophyta</taxon>
        <taxon>Magnoliopsida</taxon>
        <taxon>Liliopsida</taxon>
        <taxon>Poales</taxon>
        <taxon>Poaceae</taxon>
        <taxon>PACMAD clade</taxon>
        <taxon>Chloridoideae</taxon>
        <taxon>Eragrostideae</taxon>
        <taxon>Eragrostidinae</taxon>
        <taxon>Eragrostis</taxon>
    </lineage>
</organism>
<keyword evidence="6" id="KW-0067">ATP-binding</keyword>
<comment type="similarity">
    <text evidence="1">Belongs to the disease resistance NB-LRR family.</text>
</comment>
<dbReference type="Gene3D" id="3.80.10.10">
    <property type="entry name" value="Ribonuclease Inhibitor"/>
    <property type="match status" value="1"/>
</dbReference>
<dbReference type="GO" id="GO:0005524">
    <property type="term" value="F:ATP binding"/>
    <property type="evidence" value="ECO:0007669"/>
    <property type="project" value="UniProtKB-KW"/>
</dbReference>
<feature type="non-terminal residue" evidence="12">
    <location>
        <position position="1"/>
    </location>
</feature>
<evidence type="ECO:0000259" key="10">
    <source>
        <dbReference type="Pfam" id="PF23559"/>
    </source>
</evidence>
<dbReference type="FunFam" id="3.40.50.300:FF:001091">
    <property type="entry name" value="Probable disease resistance protein At1g61300"/>
    <property type="match status" value="1"/>
</dbReference>
<dbReference type="InterPro" id="IPR058922">
    <property type="entry name" value="WHD_DRP"/>
</dbReference>